<reference evidence="1" key="1">
    <citation type="journal article" date="2015" name="Nature">
        <title>Complex archaea that bridge the gap between prokaryotes and eukaryotes.</title>
        <authorList>
            <person name="Spang A."/>
            <person name="Saw J.H."/>
            <person name="Jorgensen S.L."/>
            <person name="Zaremba-Niedzwiedzka K."/>
            <person name="Martijn J."/>
            <person name="Lind A.E."/>
            <person name="van Eijk R."/>
            <person name="Schleper C."/>
            <person name="Guy L."/>
            <person name="Ettema T.J."/>
        </authorList>
    </citation>
    <scope>NUCLEOTIDE SEQUENCE</scope>
</reference>
<accession>A0A0F9HTL2</accession>
<dbReference type="InterPro" id="IPR029045">
    <property type="entry name" value="ClpP/crotonase-like_dom_sf"/>
</dbReference>
<evidence type="ECO:0008006" key="2">
    <source>
        <dbReference type="Google" id="ProtNLM"/>
    </source>
</evidence>
<proteinExistence type="predicted"/>
<evidence type="ECO:0000313" key="1">
    <source>
        <dbReference type="EMBL" id="KKM06477.1"/>
    </source>
</evidence>
<gene>
    <name evidence="1" type="ORF">LCGC14_1743590</name>
</gene>
<dbReference type="EMBL" id="LAZR01015985">
    <property type="protein sequence ID" value="KKM06477.1"/>
    <property type="molecule type" value="Genomic_DNA"/>
</dbReference>
<organism evidence="1">
    <name type="scientific">marine sediment metagenome</name>
    <dbReference type="NCBI Taxonomy" id="412755"/>
    <lineage>
        <taxon>unclassified sequences</taxon>
        <taxon>metagenomes</taxon>
        <taxon>ecological metagenomes</taxon>
    </lineage>
</organism>
<sequence>MEFETVIYETKKKIGYITLNRPEKHNALNYLSRLYRKKMEESIWFTKIMLISFRKIRN</sequence>
<comment type="caution">
    <text evidence="1">The sequence shown here is derived from an EMBL/GenBank/DDBJ whole genome shotgun (WGS) entry which is preliminary data.</text>
</comment>
<dbReference type="Gene3D" id="3.90.226.10">
    <property type="entry name" value="2-enoyl-CoA Hydratase, Chain A, domain 1"/>
    <property type="match status" value="1"/>
</dbReference>
<dbReference type="SUPFAM" id="SSF52096">
    <property type="entry name" value="ClpP/crotonase"/>
    <property type="match status" value="1"/>
</dbReference>
<name>A0A0F9HTL2_9ZZZZ</name>
<protein>
    <recommendedName>
        <fullName evidence="2">Enoyl-CoA hydratase</fullName>
    </recommendedName>
</protein>
<dbReference type="AlphaFoldDB" id="A0A0F9HTL2"/>